<sequence length="79" mass="8002">MAHQINNDGANFELSIEQLDEVAGGGWFSSATHWLGSHIHDAGVAIGKFLSSTPVAVIAGIFVGGGAIVVGGQAATKQN</sequence>
<dbReference type="EMBL" id="CP044543">
    <property type="protein sequence ID" value="QFI72063.1"/>
    <property type="molecule type" value="Genomic_DNA"/>
</dbReference>
<reference evidence="2" key="1">
    <citation type="submission" date="2019-10" db="EMBL/GenBank/DDBJ databases">
        <title>Complete Genome Sequence of Bradyrhizobium betae type strain PL7HG1T.</title>
        <authorList>
            <person name="Bromfield E.S.P."/>
            <person name="Cloutier S."/>
        </authorList>
    </citation>
    <scope>NUCLEOTIDE SEQUENCE [LARGE SCALE GENOMIC DNA]</scope>
    <source>
        <strain evidence="2">PL7HG1</strain>
    </source>
</reference>
<proteinExistence type="predicted"/>
<name>A0A5P6P3K6_9BRAD</name>
<organism evidence="1 2">
    <name type="scientific">Bradyrhizobium betae</name>
    <dbReference type="NCBI Taxonomy" id="244734"/>
    <lineage>
        <taxon>Bacteria</taxon>
        <taxon>Pseudomonadati</taxon>
        <taxon>Pseudomonadota</taxon>
        <taxon>Alphaproteobacteria</taxon>
        <taxon>Hyphomicrobiales</taxon>
        <taxon>Nitrobacteraceae</taxon>
        <taxon>Bradyrhizobium</taxon>
    </lineage>
</organism>
<dbReference type="KEGG" id="bbet:F8237_06495"/>
<evidence type="ECO:0000313" key="2">
    <source>
        <dbReference type="Proteomes" id="UP000325641"/>
    </source>
</evidence>
<protein>
    <recommendedName>
        <fullName evidence="3">Bacteriocin</fullName>
    </recommendedName>
</protein>
<evidence type="ECO:0000313" key="1">
    <source>
        <dbReference type="EMBL" id="QFI72063.1"/>
    </source>
</evidence>
<dbReference type="OrthoDB" id="9903181at2"/>
<evidence type="ECO:0008006" key="3">
    <source>
        <dbReference type="Google" id="ProtNLM"/>
    </source>
</evidence>
<gene>
    <name evidence="1" type="ORF">F8237_06495</name>
</gene>
<dbReference type="AlphaFoldDB" id="A0A5P6P3K6"/>
<dbReference type="Proteomes" id="UP000325641">
    <property type="component" value="Chromosome"/>
</dbReference>
<accession>A0A5P6P3K6</accession>
<dbReference type="RefSeq" id="WP_015687775.1">
    <property type="nucleotide sequence ID" value="NZ_CP044543.1"/>
</dbReference>